<keyword evidence="3" id="KW-1185">Reference proteome</keyword>
<evidence type="ECO:0000313" key="3">
    <source>
        <dbReference type="Proteomes" id="UP000828390"/>
    </source>
</evidence>
<dbReference type="EMBL" id="JAIWYP010000008">
    <property type="protein sequence ID" value="KAH3781565.1"/>
    <property type="molecule type" value="Genomic_DNA"/>
</dbReference>
<reference evidence="2" key="2">
    <citation type="submission" date="2020-11" db="EMBL/GenBank/DDBJ databases">
        <authorList>
            <person name="McCartney M.A."/>
            <person name="Auch B."/>
            <person name="Kono T."/>
            <person name="Mallez S."/>
            <person name="Becker A."/>
            <person name="Gohl D.M."/>
            <person name="Silverstein K.A.T."/>
            <person name="Koren S."/>
            <person name="Bechman K.B."/>
            <person name="Herman A."/>
            <person name="Abrahante J.E."/>
            <person name="Garbe J."/>
        </authorList>
    </citation>
    <scope>NUCLEOTIDE SEQUENCE</scope>
    <source>
        <strain evidence="2">Duluth1</strain>
        <tissue evidence="2">Whole animal</tissue>
    </source>
</reference>
<accession>A0A9D4IP58</accession>
<feature type="compositionally biased region" description="Polar residues" evidence="1">
    <location>
        <begin position="45"/>
        <end position="61"/>
    </location>
</feature>
<dbReference type="Proteomes" id="UP000828390">
    <property type="component" value="Unassembled WGS sequence"/>
</dbReference>
<organism evidence="2 3">
    <name type="scientific">Dreissena polymorpha</name>
    <name type="common">Zebra mussel</name>
    <name type="synonym">Mytilus polymorpha</name>
    <dbReference type="NCBI Taxonomy" id="45954"/>
    <lineage>
        <taxon>Eukaryota</taxon>
        <taxon>Metazoa</taxon>
        <taxon>Spiralia</taxon>
        <taxon>Lophotrochozoa</taxon>
        <taxon>Mollusca</taxon>
        <taxon>Bivalvia</taxon>
        <taxon>Autobranchia</taxon>
        <taxon>Heteroconchia</taxon>
        <taxon>Euheterodonta</taxon>
        <taxon>Imparidentia</taxon>
        <taxon>Neoheterodontei</taxon>
        <taxon>Myida</taxon>
        <taxon>Dreissenoidea</taxon>
        <taxon>Dreissenidae</taxon>
        <taxon>Dreissena</taxon>
    </lineage>
</organism>
<reference evidence="2" key="1">
    <citation type="journal article" date="2019" name="bioRxiv">
        <title>The Genome of the Zebra Mussel, Dreissena polymorpha: A Resource for Invasive Species Research.</title>
        <authorList>
            <person name="McCartney M.A."/>
            <person name="Auch B."/>
            <person name="Kono T."/>
            <person name="Mallez S."/>
            <person name="Zhang Y."/>
            <person name="Obille A."/>
            <person name="Becker A."/>
            <person name="Abrahante J.E."/>
            <person name="Garbe J."/>
            <person name="Badalamenti J.P."/>
            <person name="Herman A."/>
            <person name="Mangelson H."/>
            <person name="Liachko I."/>
            <person name="Sullivan S."/>
            <person name="Sone E.D."/>
            <person name="Koren S."/>
            <person name="Silverstein K.A.T."/>
            <person name="Beckman K.B."/>
            <person name="Gohl D.M."/>
        </authorList>
    </citation>
    <scope>NUCLEOTIDE SEQUENCE</scope>
    <source>
        <strain evidence="2">Duluth1</strain>
        <tissue evidence="2">Whole animal</tissue>
    </source>
</reference>
<feature type="region of interest" description="Disordered" evidence="1">
    <location>
        <begin position="1"/>
        <end position="68"/>
    </location>
</feature>
<comment type="caution">
    <text evidence="2">The sequence shown here is derived from an EMBL/GenBank/DDBJ whole genome shotgun (WGS) entry which is preliminary data.</text>
</comment>
<evidence type="ECO:0000256" key="1">
    <source>
        <dbReference type="SAM" id="MobiDB-lite"/>
    </source>
</evidence>
<proteinExistence type="predicted"/>
<gene>
    <name evidence="2" type="ORF">DPMN_159396</name>
</gene>
<sequence length="262" mass="28771">MRPAKKNKRSATTTSCSCCEQQTRKSRSTPAGPPTPIPLAVLSQEKGTSGPSNAHNNNTVQGGEVNPVPVPPNEVILPIQQPQQQIPLNFADDSSSDDDVDPPAALQDILNTHMMGLLPDTGMQYAEPVSTPIISQIKESLCKDIWKGKYIDLSSLLSVNSASQPSNFTLQFDKHANISIQPSTRSAKITSIEVWTSAFIRYISVRSYKYPGETQQLLKYMEIVRDLATRRPGPAFNIITVNFVSYELLFLCLGTKYTLNSG</sequence>
<dbReference type="PANTHER" id="PTHR35558">
    <property type="entry name" value="SGNH_HYDRO DOMAIN-CONTAINING PROTEIN"/>
    <property type="match status" value="1"/>
</dbReference>
<dbReference type="AlphaFoldDB" id="A0A9D4IP58"/>
<protein>
    <submittedName>
        <fullName evidence="2">Uncharacterized protein</fullName>
    </submittedName>
</protein>
<dbReference type="PANTHER" id="PTHR35558:SF1">
    <property type="entry name" value="ENDONUCLEASE_EXONUCLEASE_PHOSPHATASE DOMAIN-CONTAINING PROTEIN"/>
    <property type="match status" value="1"/>
</dbReference>
<evidence type="ECO:0000313" key="2">
    <source>
        <dbReference type="EMBL" id="KAH3781565.1"/>
    </source>
</evidence>
<name>A0A9D4IP58_DREPO</name>